<gene>
    <name evidence="2" type="ORF">EA472_22120</name>
</gene>
<feature type="non-terminal residue" evidence="2">
    <location>
        <position position="1"/>
    </location>
</feature>
<dbReference type="GO" id="GO:0003677">
    <property type="term" value="F:DNA binding"/>
    <property type="evidence" value="ECO:0007669"/>
    <property type="project" value="UniProtKB-KW"/>
</dbReference>
<keyword evidence="3" id="KW-1185">Reference proteome</keyword>
<dbReference type="Proteomes" id="UP000281431">
    <property type="component" value="Unassembled WGS sequence"/>
</dbReference>
<keyword evidence="2" id="KW-0238">DNA-binding</keyword>
<dbReference type="EMBL" id="REFZ01000042">
    <property type="protein sequence ID" value="RQG94794.1"/>
    <property type="molecule type" value="Genomic_DNA"/>
</dbReference>
<dbReference type="Gene3D" id="3.30.465.10">
    <property type="match status" value="1"/>
</dbReference>
<accession>A0A3N6M2Y9</accession>
<reference evidence="2 3" key="1">
    <citation type="submission" date="2018-10" db="EMBL/GenBank/DDBJ databases">
        <title>Natrarchaeobius chitinivorans gen. nov., sp. nov., and Natrarchaeobius haloalkaliphilus sp. nov., alkaliphilic, chitin-utilizing haloarchaea from hypersaline alkaline lakes.</title>
        <authorList>
            <person name="Sorokin D.Y."/>
            <person name="Elcheninov A.G."/>
            <person name="Kostrikina N.A."/>
            <person name="Bale N.J."/>
            <person name="Sinninghe Damste J.S."/>
            <person name="Khijniak T.V."/>
            <person name="Kublanov I.V."/>
            <person name="Toshchakov S.V."/>
        </authorList>
    </citation>
    <scope>NUCLEOTIDE SEQUENCE [LARGE SCALE GENOMIC DNA]</scope>
    <source>
        <strain evidence="2 3">AArcht7</strain>
    </source>
</reference>
<protein>
    <submittedName>
        <fullName evidence="2">DNA-binding protein</fullName>
    </submittedName>
</protein>
<dbReference type="InterPro" id="IPR051676">
    <property type="entry name" value="UPF0053_domain"/>
</dbReference>
<evidence type="ECO:0000259" key="1">
    <source>
        <dbReference type="SMART" id="SM01091"/>
    </source>
</evidence>
<evidence type="ECO:0000313" key="2">
    <source>
        <dbReference type="EMBL" id="RQG94794.1"/>
    </source>
</evidence>
<evidence type="ECO:0000313" key="3">
    <source>
        <dbReference type="Proteomes" id="UP000281431"/>
    </source>
</evidence>
<dbReference type="InterPro" id="IPR005170">
    <property type="entry name" value="Transptr-assoc_dom"/>
</dbReference>
<dbReference type="Pfam" id="PF03471">
    <property type="entry name" value="CorC_HlyC"/>
    <property type="match status" value="1"/>
</dbReference>
<dbReference type="SUPFAM" id="SSF56176">
    <property type="entry name" value="FAD-binding/transporter-associated domain-like"/>
    <property type="match status" value="1"/>
</dbReference>
<dbReference type="PANTHER" id="PTHR43099:SF5">
    <property type="entry name" value="HLYC_CORC FAMILY TRANSPORTER"/>
    <property type="match status" value="1"/>
</dbReference>
<feature type="domain" description="Transporter-associated" evidence="1">
    <location>
        <begin position="26"/>
        <end position="105"/>
    </location>
</feature>
<name>A0A3N6M2Y9_NATCH</name>
<dbReference type="GO" id="GO:0050660">
    <property type="term" value="F:flavin adenine dinucleotide binding"/>
    <property type="evidence" value="ECO:0007669"/>
    <property type="project" value="InterPro"/>
</dbReference>
<sequence length="120" mass="13421">GLVTVEDMIEEIVGEILKSGEDEPVEELDERTVLVRGEVNIEDVNDALEIDLPEGEEFETIAGFIFNRAGRLVEEGEEITYDGVRITVETVENTRIMKARLHKLDEIPKEADGHVSKSTP</sequence>
<dbReference type="PANTHER" id="PTHR43099">
    <property type="entry name" value="UPF0053 PROTEIN YRKA"/>
    <property type="match status" value="1"/>
</dbReference>
<comment type="caution">
    <text evidence="2">The sequence shown here is derived from an EMBL/GenBank/DDBJ whole genome shotgun (WGS) entry which is preliminary data.</text>
</comment>
<dbReference type="SMART" id="SM01091">
    <property type="entry name" value="CorC_HlyC"/>
    <property type="match status" value="1"/>
</dbReference>
<dbReference type="AlphaFoldDB" id="A0A3N6M2Y9"/>
<proteinExistence type="predicted"/>
<dbReference type="InterPro" id="IPR036318">
    <property type="entry name" value="FAD-bd_PCMH-like_sf"/>
</dbReference>
<dbReference type="InterPro" id="IPR016169">
    <property type="entry name" value="FAD-bd_PCMH_sub2"/>
</dbReference>
<organism evidence="2 3">
    <name type="scientific">Natrarchaeobius chitinivorans</name>
    <dbReference type="NCBI Taxonomy" id="1679083"/>
    <lineage>
        <taxon>Archaea</taxon>
        <taxon>Methanobacteriati</taxon>
        <taxon>Methanobacteriota</taxon>
        <taxon>Stenosarchaea group</taxon>
        <taxon>Halobacteria</taxon>
        <taxon>Halobacteriales</taxon>
        <taxon>Natrialbaceae</taxon>
        <taxon>Natrarchaeobius</taxon>
    </lineage>
</organism>